<evidence type="ECO:0000313" key="1">
    <source>
        <dbReference type="EMBL" id="KAF3091442.1"/>
    </source>
</evidence>
<organism evidence="1 2">
    <name type="scientific">Orbilia oligospora</name>
    <name type="common">Nematode-trapping fungus</name>
    <name type="synonym">Arthrobotrys oligospora</name>
    <dbReference type="NCBI Taxonomy" id="2813651"/>
    <lineage>
        <taxon>Eukaryota</taxon>
        <taxon>Fungi</taxon>
        <taxon>Dikarya</taxon>
        <taxon>Ascomycota</taxon>
        <taxon>Pezizomycotina</taxon>
        <taxon>Orbiliomycetes</taxon>
        <taxon>Orbiliales</taxon>
        <taxon>Orbiliaceae</taxon>
        <taxon>Orbilia</taxon>
    </lineage>
</organism>
<reference evidence="1 2" key="1">
    <citation type="submission" date="2019-06" db="EMBL/GenBank/DDBJ databases">
        <authorList>
            <person name="Palmer J.M."/>
        </authorList>
    </citation>
    <scope>NUCLEOTIDE SEQUENCE [LARGE SCALE GENOMIC DNA]</scope>
    <source>
        <strain evidence="1 2">TWF102</strain>
    </source>
</reference>
<dbReference type="EMBL" id="WIQW01000056">
    <property type="protein sequence ID" value="KAF3091442.1"/>
    <property type="molecule type" value="Genomic_DNA"/>
</dbReference>
<name>A0A7C8N909_ORBOL</name>
<proteinExistence type="predicted"/>
<evidence type="ECO:0000313" key="2">
    <source>
        <dbReference type="Proteomes" id="UP000475325"/>
    </source>
</evidence>
<accession>A0A7C8N909</accession>
<evidence type="ECO:0008006" key="3">
    <source>
        <dbReference type="Google" id="ProtNLM"/>
    </source>
</evidence>
<dbReference type="AlphaFoldDB" id="A0A7C8N909"/>
<dbReference type="Proteomes" id="UP000475325">
    <property type="component" value="Unassembled WGS sequence"/>
</dbReference>
<sequence>MASIIKLPTELKVEVLGHLASTTDLESISKSCRGFHDMTIEPYWNTIQNLVFKNETAYQLSKQLIGISKLRNYKASSAFQESKESELFAPPNDQDYEGDLSQLTDLRLTIRWFTKRFLRHHLPQGEPAPSEAEISRIDQAFCVLWLWMESSYEPTKRGQSVLDAVWWATQPHSSSEWYFQEHGVIAGTLLAVYWFLKSQLEHIGPLIAQRQDKSKIDGLASLSCCLDQYFRVGIPNIILINEGLDGVKEILEAPLESQLEKAFPYFDHLDYTKGDKYALWGGEEIFDHFVAIVGSVWSRELDYSALSLRPLWRSPNNVYKLYSAIWDQHVDFDYMSTFWDDDRLLRRGYHPPLDVSEFHCPSGYTLTHVVPEGYICKNCQPEWRCAYQYFWQKSYFDLT</sequence>
<comment type="caution">
    <text evidence="1">The sequence shown here is derived from an EMBL/GenBank/DDBJ whole genome shotgun (WGS) entry which is preliminary data.</text>
</comment>
<protein>
    <recommendedName>
        <fullName evidence="3">F-box domain-containing protein</fullName>
    </recommendedName>
</protein>
<gene>
    <name evidence="1" type="ORF">TWF102_008735</name>
</gene>